<keyword evidence="3" id="KW-1185">Reference proteome</keyword>
<evidence type="ECO:0000256" key="1">
    <source>
        <dbReference type="SAM" id="MobiDB-lite"/>
    </source>
</evidence>
<dbReference type="EMBL" id="JAQMHB010000001">
    <property type="protein sequence ID" value="MDS9992711.1"/>
    <property type="molecule type" value="Genomic_DNA"/>
</dbReference>
<dbReference type="RefSeq" id="WP_209031556.1">
    <property type="nucleotide sequence ID" value="NZ_CP115873.1"/>
</dbReference>
<protein>
    <submittedName>
        <fullName evidence="2">Uncharacterized protein</fullName>
    </submittedName>
</protein>
<evidence type="ECO:0000313" key="3">
    <source>
        <dbReference type="Proteomes" id="UP001260534"/>
    </source>
</evidence>
<name>A0ABU2I3J9_9XANT</name>
<accession>A0ABU2I3J9</accession>
<feature type="region of interest" description="Disordered" evidence="1">
    <location>
        <begin position="1"/>
        <end position="24"/>
    </location>
</feature>
<organism evidence="2 3">
    <name type="scientific">Xanthomonas hawaiiensis</name>
    <dbReference type="NCBI Taxonomy" id="3003247"/>
    <lineage>
        <taxon>Bacteria</taxon>
        <taxon>Pseudomonadati</taxon>
        <taxon>Pseudomonadota</taxon>
        <taxon>Gammaproteobacteria</taxon>
        <taxon>Lysobacterales</taxon>
        <taxon>Lysobacteraceae</taxon>
        <taxon>Xanthomonas</taxon>
    </lineage>
</organism>
<evidence type="ECO:0000313" key="2">
    <source>
        <dbReference type="EMBL" id="MDS9992711.1"/>
    </source>
</evidence>
<dbReference type="Proteomes" id="UP001260534">
    <property type="component" value="Unassembled WGS sequence"/>
</dbReference>
<gene>
    <name evidence="2" type="ORF">PNQ69_07995</name>
</gene>
<comment type="caution">
    <text evidence="2">The sequence shown here is derived from an EMBL/GenBank/DDBJ whole genome shotgun (WGS) entry which is preliminary data.</text>
</comment>
<sequence>MVALRGSRNNYQLSAHDEDLQDAPPLTQSAARMRNKEGTAKARAIARLSAATGLTLSLSQFSVTRTAVGDTGPSTPVEWRYEVTTGQGARARHWTLMVDMDDVPAGAQGMDDVPAGAQGNGPDRPHVGYSYWCTGYDPVARVNGHIFVEYVSASR</sequence>
<proteinExistence type="predicted"/>
<reference evidence="2 3" key="1">
    <citation type="submission" date="2023-01" db="EMBL/GenBank/DDBJ databases">
        <title>Xanthomonas hawaiianensis sp. nov. isolated from Araceae family in Hawaii.</title>
        <authorList>
            <person name="Chunag S.-C."/>
            <person name="Dobhal S."/>
            <person name="Alvarez A."/>
            <person name="Arif M."/>
        </authorList>
    </citation>
    <scope>NUCLEOTIDE SEQUENCE [LARGE SCALE GENOMIC DNA]</scope>
    <source>
        <strain evidence="2 3">A2111</strain>
    </source>
</reference>